<evidence type="ECO:0000256" key="1">
    <source>
        <dbReference type="SAM" id="MobiDB-lite"/>
    </source>
</evidence>
<feature type="region of interest" description="Disordered" evidence="1">
    <location>
        <begin position="28"/>
        <end position="49"/>
    </location>
</feature>
<evidence type="ECO:0000313" key="3">
    <source>
        <dbReference type="Proteomes" id="UP000190140"/>
    </source>
</evidence>
<keyword evidence="3" id="KW-1185">Reference proteome</keyword>
<gene>
    <name evidence="2" type="ORF">CLOTH_02800</name>
</gene>
<proteinExistence type="predicted"/>
<name>A0A1V4IAG2_9FIRM</name>
<evidence type="ECO:0000313" key="2">
    <source>
        <dbReference type="EMBL" id="OPJ56998.1"/>
    </source>
</evidence>
<dbReference type="InterPro" id="IPR025617">
    <property type="entry name" value="YqzL"/>
</dbReference>
<sequence length="49" mass="6030">MQNFFWNYFKQTGDIEAYLYLLKLNSSNEEDSEHEENTREINDAYINKY</sequence>
<dbReference type="EMBL" id="MZGW01000001">
    <property type="protein sequence ID" value="OPJ56998.1"/>
    <property type="molecule type" value="Genomic_DNA"/>
</dbReference>
<dbReference type="Pfam" id="PF14006">
    <property type="entry name" value="YqzL"/>
    <property type="match status" value="1"/>
</dbReference>
<dbReference type="Proteomes" id="UP000190140">
    <property type="component" value="Unassembled WGS sequence"/>
</dbReference>
<organism evidence="2 3">
    <name type="scientific">Alkalithermobacter paradoxus</name>
    <dbReference type="NCBI Taxonomy" id="29349"/>
    <lineage>
        <taxon>Bacteria</taxon>
        <taxon>Bacillati</taxon>
        <taxon>Bacillota</taxon>
        <taxon>Clostridia</taxon>
        <taxon>Peptostreptococcales</taxon>
        <taxon>Tepidibacteraceae</taxon>
        <taxon>Alkalithermobacter</taxon>
    </lineage>
</organism>
<dbReference type="STRING" id="29349.CLOTH_02800"/>
<accession>A0A1V4IAG2</accession>
<dbReference type="AlphaFoldDB" id="A0A1V4IAG2"/>
<dbReference type="RefSeq" id="WP_079410469.1">
    <property type="nucleotide sequence ID" value="NZ_MZGW01000001.1"/>
</dbReference>
<reference evidence="2 3" key="1">
    <citation type="submission" date="2017-03" db="EMBL/GenBank/DDBJ databases">
        <title>Genome sequence of Clostridium thermoalcaliphilum DSM 7309.</title>
        <authorList>
            <person name="Poehlein A."/>
            <person name="Daniel R."/>
        </authorList>
    </citation>
    <scope>NUCLEOTIDE SEQUENCE [LARGE SCALE GENOMIC DNA]</scope>
    <source>
        <strain evidence="2 3">DSM 7309</strain>
    </source>
</reference>
<evidence type="ECO:0008006" key="4">
    <source>
        <dbReference type="Google" id="ProtNLM"/>
    </source>
</evidence>
<comment type="caution">
    <text evidence="2">The sequence shown here is derived from an EMBL/GenBank/DDBJ whole genome shotgun (WGS) entry which is preliminary data.</text>
</comment>
<protein>
    <recommendedName>
        <fullName evidence="4">YqzL-like protein</fullName>
    </recommendedName>
</protein>